<feature type="region of interest" description="Disordered" evidence="1">
    <location>
        <begin position="1"/>
        <end position="93"/>
    </location>
</feature>
<reference evidence="2 3" key="1">
    <citation type="submission" date="2017-07" db="EMBL/GenBank/DDBJ databases">
        <title>The new phylogeny of genus Mycobacterium.</title>
        <authorList>
            <person name="Tortoli E."/>
            <person name="Trovato A."/>
            <person name="Cirillo D.M."/>
        </authorList>
    </citation>
    <scope>NUCLEOTIDE SEQUENCE [LARGE SCALE GENOMIC DNA]</scope>
    <source>
        <strain evidence="2 3">ATCC 33027</strain>
    </source>
</reference>
<evidence type="ECO:0000256" key="1">
    <source>
        <dbReference type="SAM" id="MobiDB-lite"/>
    </source>
</evidence>
<gene>
    <name evidence="2" type="ORF">CG716_22830</name>
</gene>
<accession>A0A255D9T7</accession>
<evidence type="ECO:0000313" key="3">
    <source>
        <dbReference type="Proteomes" id="UP000216063"/>
    </source>
</evidence>
<comment type="caution">
    <text evidence="2">The sequence shown here is derived from an EMBL/GenBank/DDBJ whole genome shotgun (WGS) entry which is preliminary data.</text>
</comment>
<keyword evidence="3" id="KW-1185">Reference proteome</keyword>
<organism evidence="2 3">
    <name type="scientific">Mycolicibacterium sphagni</name>
    <dbReference type="NCBI Taxonomy" id="1786"/>
    <lineage>
        <taxon>Bacteria</taxon>
        <taxon>Bacillati</taxon>
        <taxon>Actinomycetota</taxon>
        <taxon>Actinomycetes</taxon>
        <taxon>Mycobacteriales</taxon>
        <taxon>Mycobacteriaceae</taxon>
        <taxon>Mycolicibacterium</taxon>
    </lineage>
</organism>
<feature type="compositionally biased region" description="Polar residues" evidence="1">
    <location>
        <begin position="11"/>
        <end position="28"/>
    </location>
</feature>
<protein>
    <submittedName>
        <fullName evidence="2">Uncharacterized protein</fullName>
    </submittedName>
</protein>
<proteinExistence type="predicted"/>
<evidence type="ECO:0000313" key="2">
    <source>
        <dbReference type="EMBL" id="OYN76187.1"/>
    </source>
</evidence>
<dbReference type="AlphaFoldDB" id="A0A255D9T7"/>
<sequence>MSPVRPVFATTDGNCLIQDTTSSTNGVNDPTHANHAEVGANTDRHTAVELTSSLRIGHREPSHHRDVLQDRANPNRSESGSGPVDHGSIVGWS</sequence>
<dbReference type="Proteomes" id="UP000216063">
    <property type="component" value="Unassembled WGS sequence"/>
</dbReference>
<feature type="compositionally biased region" description="Basic and acidic residues" evidence="1">
    <location>
        <begin position="57"/>
        <end position="69"/>
    </location>
</feature>
<dbReference type="EMBL" id="NOZR01000023">
    <property type="protein sequence ID" value="OYN76187.1"/>
    <property type="molecule type" value="Genomic_DNA"/>
</dbReference>
<name>A0A255D9T7_9MYCO</name>